<protein>
    <submittedName>
        <fullName evidence="2">Uncharacterized protein</fullName>
    </submittedName>
</protein>
<proteinExistence type="predicted"/>
<reference evidence="2 3" key="1">
    <citation type="submission" date="2013-08" db="EMBL/GenBank/DDBJ databases">
        <authorList>
            <person name="Weinstock G."/>
            <person name="Sodergren E."/>
            <person name="Wylie T."/>
            <person name="Fulton L."/>
            <person name="Fulton R."/>
            <person name="Fronick C."/>
            <person name="O'Laughlin M."/>
            <person name="Godfrey J."/>
            <person name="Miner T."/>
            <person name="Herter B."/>
            <person name="Appelbaum E."/>
            <person name="Cordes M."/>
            <person name="Lek S."/>
            <person name="Wollam A."/>
            <person name="Pepin K.H."/>
            <person name="Palsikar V.B."/>
            <person name="Mitreva M."/>
            <person name="Wilson R.K."/>
        </authorList>
    </citation>
    <scope>NUCLEOTIDE SEQUENCE [LARGE SCALE GENOMIC DNA]</scope>
    <source>
        <strain evidence="2 3">ATCC 14665</strain>
    </source>
</reference>
<dbReference type="PATRIC" id="fig|1358026.3.peg.3366"/>
<comment type="caution">
    <text evidence="2">The sequence shown here is derived from an EMBL/GenBank/DDBJ whole genome shotgun (WGS) entry which is preliminary data.</text>
</comment>
<evidence type="ECO:0000313" key="3">
    <source>
        <dbReference type="Proteomes" id="UP000016605"/>
    </source>
</evidence>
<feature type="region of interest" description="Disordered" evidence="1">
    <location>
        <begin position="1"/>
        <end position="33"/>
    </location>
</feature>
<sequence>MERMDLVDRPSCSSGRVRPSSRLSSGGAEAEERGRYIYAIPTTELGGSRFG</sequence>
<dbReference type="EMBL" id="AWVQ01000661">
    <property type="protein sequence ID" value="ERK69592.1"/>
    <property type="molecule type" value="Genomic_DNA"/>
</dbReference>
<name>U2T4E9_LEIAQ</name>
<dbReference type="AlphaFoldDB" id="U2T4E9"/>
<accession>U2T4E9</accession>
<evidence type="ECO:0000313" key="2">
    <source>
        <dbReference type="EMBL" id="ERK69592.1"/>
    </source>
</evidence>
<evidence type="ECO:0000256" key="1">
    <source>
        <dbReference type="SAM" id="MobiDB-lite"/>
    </source>
</evidence>
<gene>
    <name evidence="2" type="ORF">N136_04084</name>
</gene>
<organism evidence="2 3">
    <name type="scientific">Leifsonia aquatica ATCC 14665</name>
    <dbReference type="NCBI Taxonomy" id="1358026"/>
    <lineage>
        <taxon>Bacteria</taxon>
        <taxon>Bacillati</taxon>
        <taxon>Actinomycetota</taxon>
        <taxon>Actinomycetes</taxon>
        <taxon>Micrococcales</taxon>
        <taxon>Microbacteriaceae</taxon>
        <taxon>Leifsonia</taxon>
    </lineage>
</organism>
<dbReference type="HOGENOM" id="CLU_3100354_0_0_11"/>
<dbReference type="Proteomes" id="UP000016605">
    <property type="component" value="Unassembled WGS sequence"/>
</dbReference>